<dbReference type="GO" id="GO:0000981">
    <property type="term" value="F:DNA-binding transcription factor activity, RNA polymerase II-specific"/>
    <property type="evidence" value="ECO:0007669"/>
    <property type="project" value="TreeGrafter"/>
</dbReference>
<dbReference type="OrthoDB" id="6022628at2759"/>
<evidence type="ECO:0000313" key="9">
    <source>
        <dbReference type="EMBL" id="KFB49197.1"/>
    </source>
</evidence>
<keyword evidence="11" id="KW-1185">Reference proteome</keyword>
<comment type="subcellular location">
    <subcellularLocation>
        <location evidence="1">Nucleus</location>
    </subcellularLocation>
</comment>
<feature type="compositionally biased region" description="Polar residues" evidence="7">
    <location>
        <begin position="319"/>
        <end position="328"/>
    </location>
</feature>
<dbReference type="AlphaFoldDB" id="A0A084WG53"/>
<dbReference type="Proteomes" id="UP000030765">
    <property type="component" value="Unassembled WGS sequence"/>
</dbReference>
<dbReference type="GO" id="GO:0005634">
    <property type="term" value="C:nucleus"/>
    <property type="evidence" value="ECO:0007669"/>
    <property type="project" value="UniProtKB-SubCell"/>
</dbReference>
<evidence type="ECO:0000256" key="7">
    <source>
        <dbReference type="SAM" id="MobiDB-lite"/>
    </source>
</evidence>
<accession>A0A084WG53</accession>
<evidence type="ECO:0000256" key="2">
    <source>
        <dbReference type="ARBA" id="ARBA00023015"/>
    </source>
</evidence>
<dbReference type="VEuPathDB" id="VectorBase:ASIS000033"/>
<feature type="domain" description="BHLH" evidence="8">
    <location>
        <begin position="717"/>
        <end position="771"/>
    </location>
</feature>
<dbReference type="GO" id="GO:0046983">
    <property type="term" value="F:protein dimerization activity"/>
    <property type="evidence" value="ECO:0007669"/>
    <property type="project" value="InterPro"/>
</dbReference>
<feature type="compositionally biased region" description="Gly residues" evidence="7">
    <location>
        <begin position="689"/>
        <end position="708"/>
    </location>
</feature>
<dbReference type="SMART" id="SM00353">
    <property type="entry name" value="HLH"/>
    <property type="match status" value="1"/>
</dbReference>
<dbReference type="GO" id="GO:0000978">
    <property type="term" value="F:RNA polymerase II cis-regulatory region sequence-specific DNA binding"/>
    <property type="evidence" value="ECO:0007669"/>
    <property type="project" value="TreeGrafter"/>
</dbReference>
<gene>
    <name evidence="9" type="ORF">ZHAS_00017198</name>
</gene>
<reference evidence="9 11" key="1">
    <citation type="journal article" date="2014" name="BMC Genomics">
        <title>Genome sequence of Anopheles sinensis provides insight into genetics basis of mosquito competence for malaria parasites.</title>
        <authorList>
            <person name="Zhou D."/>
            <person name="Zhang D."/>
            <person name="Ding G."/>
            <person name="Shi L."/>
            <person name="Hou Q."/>
            <person name="Ye Y."/>
            <person name="Xu Y."/>
            <person name="Zhou H."/>
            <person name="Xiong C."/>
            <person name="Li S."/>
            <person name="Yu J."/>
            <person name="Hong S."/>
            <person name="Yu X."/>
            <person name="Zou P."/>
            <person name="Chen C."/>
            <person name="Chang X."/>
            <person name="Wang W."/>
            <person name="Lv Y."/>
            <person name="Sun Y."/>
            <person name="Ma L."/>
            <person name="Shen B."/>
            <person name="Zhu C."/>
        </authorList>
    </citation>
    <scope>NUCLEOTIDE SEQUENCE [LARGE SCALE GENOMIC DNA]</scope>
</reference>
<feature type="compositionally biased region" description="Polar residues" evidence="7">
    <location>
        <begin position="663"/>
        <end position="674"/>
    </location>
</feature>
<proteinExistence type="predicted"/>
<dbReference type="FunFam" id="4.10.280.10:FF:000094">
    <property type="entry name" value="Blast:Carbohydrate-responsive element-binding protein"/>
    <property type="match status" value="1"/>
</dbReference>
<dbReference type="EMBL" id="KE525343">
    <property type="protein sequence ID" value="KFB49197.1"/>
    <property type="molecule type" value="Genomic_DNA"/>
</dbReference>
<name>A0A084WG53_ANOSI</name>
<dbReference type="EnsemblMetazoa" id="ASIC017198-RA">
    <property type="protein sequence ID" value="ASIC017198-PA"/>
    <property type="gene ID" value="ASIC017198"/>
</dbReference>
<dbReference type="Pfam" id="PF00010">
    <property type="entry name" value="HLH"/>
    <property type="match status" value="1"/>
</dbReference>
<feature type="compositionally biased region" description="Low complexity" evidence="7">
    <location>
        <begin position="643"/>
        <end position="662"/>
    </location>
</feature>
<dbReference type="InterPro" id="IPR036638">
    <property type="entry name" value="HLH_DNA-bd_sf"/>
</dbReference>
<reference evidence="10" key="2">
    <citation type="submission" date="2020-05" db="UniProtKB">
        <authorList>
            <consortium name="EnsemblMetazoa"/>
        </authorList>
    </citation>
    <scope>IDENTIFICATION</scope>
</reference>
<dbReference type="Gene3D" id="4.10.280.10">
    <property type="entry name" value="Helix-loop-helix DNA-binding domain"/>
    <property type="match status" value="1"/>
</dbReference>
<evidence type="ECO:0000256" key="4">
    <source>
        <dbReference type="ARBA" id="ARBA00023163"/>
    </source>
</evidence>
<feature type="compositionally biased region" description="Low complexity" evidence="7">
    <location>
        <begin position="924"/>
        <end position="934"/>
    </location>
</feature>
<protein>
    <submittedName>
        <fullName evidence="9">AGAP009806-PA-like protein</fullName>
    </submittedName>
</protein>
<feature type="compositionally biased region" description="Basic and acidic residues" evidence="7">
    <location>
        <begin position="712"/>
        <end position="729"/>
    </location>
</feature>
<dbReference type="VEuPathDB" id="VectorBase:ASIC017198"/>
<evidence type="ECO:0000313" key="10">
    <source>
        <dbReference type="EnsemblMetazoa" id="ASIC017198-PA"/>
    </source>
</evidence>
<feature type="compositionally biased region" description="Gly residues" evidence="7">
    <location>
        <begin position="337"/>
        <end position="347"/>
    </location>
</feature>
<organism evidence="9">
    <name type="scientific">Anopheles sinensis</name>
    <name type="common">Mosquito</name>
    <dbReference type="NCBI Taxonomy" id="74873"/>
    <lineage>
        <taxon>Eukaryota</taxon>
        <taxon>Metazoa</taxon>
        <taxon>Ecdysozoa</taxon>
        <taxon>Arthropoda</taxon>
        <taxon>Hexapoda</taxon>
        <taxon>Insecta</taxon>
        <taxon>Pterygota</taxon>
        <taxon>Neoptera</taxon>
        <taxon>Endopterygota</taxon>
        <taxon>Diptera</taxon>
        <taxon>Nematocera</taxon>
        <taxon>Culicoidea</taxon>
        <taxon>Culicidae</taxon>
        <taxon>Anophelinae</taxon>
        <taxon>Anopheles</taxon>
    </lineage>
</organism>
<feature type="region of interest" description="Disordered" evidence="7">
    <location>
        <begin position="920"/>
        <end position="942"/>
    </location>
</feature>
<dbReference type="PANTHER" id="PTHR15741:SF37">
    <property type="entry name" value="LD38259P"/>
    <property type="match status" value="1"/>
</dbReference>
<evidence type="ECO:0000256" key="3">
    <source>
        <dbReference type="ARBA" id="ARBA00023125"/>
    </source>
</evidence>
<keyword evidence="6" id="KW-0175">Coiled coil</keyword>
<feature type="coiled-coil region" evidence="6">
    <location>
        <begin position="768"/>
        <end position="802"/>
    </location>
</feature>
<keyword evidence="5" id="KW-0539">Nucleus</keyword>
<feature type="compositionally biased region" description="Polar residues" evidence="7">
    <location>
        <begin position="392"/>
        <end position="429"/>
    </location>
</feature>
<feature type="region of interest" description="Disordered" evidence="7">
    <location>
        <begin position="643"/>
        <end position="731"/>
    </location>
</feature>
<evidence type="ECO:0000259" key="8">
    <source>
        <dbReference type="PROSITE" id="PS50888"/>
    </source>
</evidence>
<dbReference type="SUPFAM" id="SSF47459">
    <property type="entry name" value="HLH, helix-loop-helix DNA-binding domain"/>
    <property type="match status" value="1"/>
</dbReference>
<evidence type="ECO:0000313" key="11">
    <source>
        <dbReference type="Proteomes" id="UP000030765"/>
    </source>
</evidence>
<keyword evidence="4" id="KW-0804">Transcription</keyword>
<evidence type="ECO:0000256" key="5">
    <source>
        <dbReference type="ARBA" id="ARBA00023242"/>
    </source>
</evidence>
<keyword evidence="2" id="KW-0805">Transcription regulation</keyword>
<keyword evidence="3" id="KW-0238">DNA-binding</keyword>
<dbReference type="PROSITE" id="PS50888">
    <property type="entry name" value="BHLH"/>
    <property type="match status" value="1"/>
</dbReference>
<evidence type="ECO:0000256" key="1">
    <source>
        <dbReference type="ARBA" id="ARBA00004123"/>
    </source>
</evidence>
<dbReference type="PANTHER" id="PTHR15741">
    <property type="entry name" value="BASIC HELIX-LOOP-HELIX ZIP TRANSCRIPTION FACTOR"/>
    <property type="match status" value="1"/>
</dbReference>
<dbReference type="OMA" id="PHQTMAY"/>
<dbReference type="InterPro" id="IPR052207">
    <property type="entry name" value="Max-like/E-box_TFs"/>
</dbReference>
<sequence length="942" mass="99360">MPTDTLFSTLAQYPFPDSREIARGAGRADFIQPSLGPLQPNLDDLMDLDLDFLNFPRLAPVPEEASDDLLKAIDYNYTLGSTNQLANTGSSIQEVAAGITSSGGSQQSNQVIASGSTSSAPSIQYSAKIYTQTLGPAGAASGAASLATQSSIAQQLSNAFDSYITDQLVGGGGGGNSQGPSLAAINIQPTPVQVQSQQQQQQSGSDELSRSLKFRKCSKHNYDPKYPPTPHQTMAYNMVSQPLMGQTAARTSNAMIGGNGGGSGSGSHPYGATIAGGFQNVPPNAAMLQMQGNVTSVVQSPSSQGGMLLHYNHSGLQGAPTTTNPVNLSNTTNTGNNGNGGGGGGGSSNSNIRSGGGGDASNPLMQSLTSKLLTHSQSLPVPTLPQPKTIPQPRSTSMPTAPNYNQMLAASQHSPPGSLHASQSGSSYKSYHAHQPQPYKIPSQTVGVGGSYASGVRAMRHSSPPHGTLLQPTAGSVTAGPLQQQQQGQPKRHPPHPTKEMFRSNSLPINATFPLPPKEGESFAMPRYQQSQKANAKLRTRSNSMIMKQQAGSANNHAMMGGGGCPTGSMGGGAGQQHMTPTLHTTSSEPMLNVTSSALLAQLLTTNSKWKDFCTFPCLLSFIFPFSHSFFTDASTLLSKQQSHSTSSTQPSPSSVLSFASSTGMSLSQQSLSPESAHDTDGPMSPIGVGSGGGGGGGGGSSSGGGAGSKFPRSDSQRRSGHIHAEQKRRYNIKNGFDTLHSLIPQLQQNPNAKLSKAAMLQKGADYIKQLRSERTSANDQMDSLRREIDQLNNSLNNLHTALPASGAPVSRQRTGRVKELYHQYVRQRTMDNWKFWIFGLIFEPLMTSYNQTVSVASMDEMYRTSQLWVDQHCSLVELRPAVSNQLRQLSTTTDVLSDPPSLLQEEVLKAISTNSNCLVPRAGSSKSGSRGSSAETSPHRS</sequence>
<dbReference type="STRING" id="74873.A0A084WG53"/>
<feature type="region of interest" description="Disordered" evidence="7">
    <location>
        <begin position="376"/>
        <end position="498"/>
    </location>
</feature>
<feature type="region of interest" description="Disordered" evidence="7">
    <location>
        <begin position="314"/>
        <end position="364"/>
    </location>
</feature>
<dbReference type="EMBL" id="ATLV01023443">
    <property type="status" value="NOT_ANNOTATED_CDS"/>
    <property type="molecule type" value="Genomic_DNA"/>
</dbReference>
<evidence type="ECO:0000256" key="6">
    <source>
        <dbReference type="SAM" id="Coils"/>
    </source>
</evidence>
<dbReference type="CDD" id="cd11405">
    <property type="entry name" value="bHLHzip_MLXIP_like"/>
    <property type="match status" value="1"/>
</dbReference>
<dbReference type="InterPro" id="IPR011598">
    <property type="entry name" value="bHLH_dom"/>
</dbReference>